<dbReference type="AlphaFoldDB" id="A0A6A7AEV9"/>
<accession>A0A6A7AEV9</accession>
<dbReference type="Proteomes" id="UP000799424">
    <property type="component" value="Unassembled WGS sequence"/>
</dbReference>
<protein>
    <submittedName>
        <fullName evidence="1">Uncharacterized protein</fullName>
    </submittedName>
</protein>
<keyword evidence="2" id="KW-1185">Reference proteome</keyword>
<dbReference type="PANTHER" id="PTHR24148">
    <property type="entry name" value="ANKYRIN REPEAT DOMAIN-CONTAINING PROTEIN 39 HOMOLOG-RELATED"/>
    <property type="match status" value="1"/>
</dbReference>
<reference evidence="1" key="1">
    <citation type="journal article" date="2020" name="Stud. Mycol.">
        <title>101 Dothideomycetes genomes: a test case for predicting lifestyles and emergence of pathogens.</title>
        <authorList>
            <person name="Haridas S."/>
            <person name="Albert R."/>
            <person name="Binder M."/>
            <person name="Bloem J."/>
            <person name="Labutti K."/>
            <person name="Salamov A."/>
            <person name="Andreopoulos B."/>
            <person name="Baker S."/>
            <person name="Barry K."/>
            <person name="Bills G."/>
            <person name="Bluhm B."/>
            <person name="Cannon C."/>
            <person name="Castanera R."/>
            <person name="Culley D."/>
            <person name="Daum C."/>
            <person name="Ezra D."/>
            <person name="Gonzalez J."/>
            <person name="Henrissat B."/>
            <person name="Kuo A."/>
            <person name="Liang C."/>
            <person name="Lipzen A."/>
            <person name="Lutzoni F."/>
            <person name="Magnuson J."/>
            <person name="Mondo S."/>
            <person name="Nolan M."/>
            <person name="Ohm R."/>
            <person name="Pangilinan J."/>
            <person name="Park H.-J."/>
            <person name="Ramirez L."/>
            <person name="Alfaro M."/>
            <person name="Sun H."/>
            <person name="Tritt A."/>
            <person name="Yoshinaga Y."/>
            <person name="Zwiers L.-H."/>
            <person name="Turgeon B."/>
            <person name="Goodwin S."/>
            <person name="Spatafora J."/>
            <person name="Crous P."/>
            <person name="Grigoriev I."/>
        </authorList>
    </citation>
    <scope>NUCLEOTIDE SEQUENCE</scope>
    <source>
        <strain evidence="1">CBS 113818</strain>
    </source>
</reference>
<dbReference type="InterPro" id="IPR052895">
    <property type="entry name" value="HetReg/Transcr_Mod"/>
</dbReference>
<evidence type="ECO:0000313" key="2">
    <source>
        <dbReference type="Proteomes" id="UP000799424"/>
    </source>
</evidence>
<gene>
    <name evidence="1" type="ORF">CC86DRAFT_424079</name>
</gene>
<organism evidence="1 2">
    <name type="scientific">Ophiobolus disseminans</name>
    <dbReference type="NCBI Taxonomy" id="1469910"/>
    <lineage>
        <taxon>Eukaryota</taxon>
        <taxon>Fungi</taxon>
        <taxon>Dikarya</taxon>
        <taxon>Ascomycota</taxon>
        <taxon>Pezizomycotina</taxon>
        <taxon>Dothideomycetes</taxon>
        <taxon>Pleosporomycetidae</taxon>
        <taxon>Pleosporales</taxon>
        <taxon>Pleosporineae</taxon>
        <taxon>Phaeosphaeriaceae</taxon>
        <taxon>Ophiobolus</taxon>
    </lineage>
</organism>
<sequence length="161" mass="18561">MWTVQEYLLAQDVVFRCGQHQIQRKVVFAFIENFSNHFDACCSRAPVLNQNDLEIAYARIMRHDTLEIHDIDATGESSFIVILIALRGRKLHDPRDKIYGVLSLADMLLRHMILPNYDLLADEVYEEMVTASIDVSRSLDILSCVYKRYPSCIHPSSFVPD</sequence>
<evidence type="ECO:0000313" key="1">
    <source>
        <dbReference type="EMBL" id="KAF2831841.1"/>
    </source>
</evidence>
<name>A0A6A7AEV9_9PLEO</name>
<proteinExistence type="predicted"/>
<dbReference type="EMBL" id="MU006217">
    <property type="protein sequence ID" value="KAF2831841.1"/>
    <property type="molecule type" value="Genomic_DNA"/>
</dbReference>
<dbReference type="PANTHER" id="PTHR24148:SF64">
    <property type="entry name" value="HETEROKARYON INCOMPATIBILITY DOMAIN-CONTAINING PROTEIN"/>
    <property type="match status" value="1"/>
</dbReference>
<dbReference type="OrthoDB" id="4850726at2759"/>